<reference evidence="2 3" key="1">
    <citation type="journal article" date="2011" name="J. Bacteriol.">
        <title>Genome sequence of Haloplasma contractile, an unusual contractile bacterium from a deep-sea anoxic brine lake.</title>
        <authorList>
            <person name="Antunes A."/>
            <person name="Alam I."/>
            <person name="El Dorry H."/>
            <person name="Siam R."/>
            <person name="Robertson A."/>
            <person name="Bajic V.B."/>
            <person name="Stingl U."/>
        </authorList>
    </citation>
    <scope>NUCLEOTIDE SEQUENCE [LARGE SCALE GENOMIC DNA]</scope>
    <source>
        <strain evidence="2 3">SSD-17B</strain>
    </source>
</reference>
<dbReference type="eggNOG" id="COG0786">
    <property type="taxonomic scope" value="Bacteria"/>
</dbReference>
<protein>
    <submittedName>
        <fullName evidence="2">Glutamate permease protein</fullName>
    </submittedName>
</protein>
<organism evidence="2 3">
    <name type="scientific">Haloplasma contractile SSD-17B</name>
    <dbReference type="NCBI Taxonomy" id="1033810"/>
    <lineage>
        <taxon>Bacteria</taxon>
        <taxon>Bacillati</taxon>
        <taxon>Mycoplasmatota</taxon>
        <taxon>Mollicutes</taxon>
        <taxon>Haloplasmatales</taxon>
        <taxon>Haloplasmataceae</taxon>
        <taxon>Haloplasma</taxon>
    </lineage>
</organism>
<sequence>MYKGEDTIINHVLLAFVLLGVFLLIAKWIRLKVPVLQNYFIPSSLIAGFIGLILNEQLIQKFILIFLPNDRFSFLTRDVIPNSATQVWKEIPELFITIIFASLFLGKKIPNLKKVWNIAKPQIAFGQTIAWGQYVVGILVTLLILKPFFGANILSGVLIEISFQGGAGTAAGLAGTFDELGFSHGKDLGIGIATFGILSGMIIGVIMINIGIRKNKATVATKPDQIAKEERLGVYKFEEADSIRLTTRSHSIETISIHLAFILLSVGIGAIFFKGLLFIENSIWGPLFDIYLIKYIPLFPLAMIGGVIVQVMSTRFEFSRLINRKMILHIQNFTLDFLIVSAVASISLSVISEHTSTFIILLFTGILWNIAAFLFIAPRMISRFWFERGIIDFGQSMGMTTTGLLLLQIVDPDKKTPTFESFGYKQLFFEPIVGGGFFTAASMPLLAEFGPIVMLYLTGGLFLFWLIFGIVSNKVEAA</sequence>
<dbReference type="GO" id="GO:0016020">
    <property type="term" value="C:membrane"/>
    <property type="evidence" value="ECO:0007669"/>
    <property type="project" value="InterPro"/>
</dbReference>
<dbReference type="AlphaFoldDB" id="U2E9L0"/>
<feature type="transmembrane region" description="Helical" evidence="1">
    <location>
        <begin position="189"/>
        <end position="212"/>
    </location>
</feature>
<proteinExistence type="predicted"/>
<feature type="transmembrane region" description="Helical" evidence="1">
    <location>
        <begin position="35"/>
        <end position="54"/>
    </location>
</feature>
<dbReference type="Proteomes" id="UP000005707">
    <property type="component" value="Unassembled WGS sequence"/>
</dbReference>
<accession>U2E9L0</accession>
<dbReference type="PANTHER" id="PTHR36178:SF1">
    <property type="entry name" value="SODIUM_GLUTAMATE SYMPORTER"/>
    <property type="match status" value="1"/>
</dbReference>
<feature type="transmembrane region" description="Helical" evidence="1">
    <location>
        <begin position="333"/>
        <end position="352"/>
    </location>
</feature>
<feature type="transmembrane region" description="Helical" evidence="1">
    <location>
        <begin position="12"/>
        <end position="29"/>
    </location>
</feature>
<feature type="transmembrane region" description="Helical" evidence="1">
    <location>
        <begin position="453"/>
        <end position="471"/>
    </location>
</feature>
<feature type="transmembrane region" description="Helical" evidence="1">
    <location>
        <begin position="257"/>
        <end position="279"/>
    </location>
</feature>
<dbReference type="GO" id="GO:0015813">
    <property type="term" value="P:L-glutamate transmembrane transport"/>
    <property type="evidence" value="ECO:0007669"/>
    <property type="project" value="InterPro"/>
</dbReference>
<name>U2E9L0_9MOLU</name>
<dbReference type="GO" id="GO:0015501">
    <property type="term" value="F:glutamate:sodium symporter activity"/>
    <property type="evidence" value="ECO:0007669"/>
    <property type="project" value="InterPro"/>
</dbReference>
<keyword evidence="1" id="KW-1133">Transmembrane helix</keyword>
<dbReference type="EMBL" id="AFNU02000010">
    <property type="protein sequence ID" value="ERJ11516.1"/>
    <property type="molecule type" value="Genomic_DNA"/>
</dbReference>
<comment type="caution">
    <text evidence="2">The sequence shown here is derived from an EMBL/GenBank/DDBJ whole genome shotgun (WGS) entry which is preliminary data.</text>
</comment>
<gene>
    <name evidence="2" type="primary">gltS</name>
    <name evidence="2" type="ORF">HLPCO_002428</name>
</gene>
<dbReference type="InParanoid" id="U2E9L0"/>
<keyword evidence="1" id="KW-0812">Transmembrane</keyword>
<reference evidence="2 3" key="2">
    <citation type="journal article" date="2013" name="PLoS ONE">
        <title>INDIGO - INtegrated Data Warehouse of MIcrobial GenOmes with Examples from the Red Sea Extremophiles.</title>
        <authorList>
            <person name="Alam I."/>
            <person name="Antunes A."/>
            <person name="Kamau A.A."/>
            <person name="Ba Alawi W."/>
            <person name="Kalkatawi M."/>
            <person name="Stingl U."/>
            <person name="Bajic V.B."/>
        </authorList>
    </citation>
    <scope>NUCLEOTIDE SEQUENCE [LARGE SCALE GENOMIC DNA]</scope>
    <source>
        <strain evidence="2 3">SSD-17B</strain>
    </source>
</reference>
<keyword evidence="3" id="KW-1185">Reference proteome</keyword>
<feature type="transmembrane region" description="Helical" evidence="1">
    <location>
        <begin position="291"/>
        <end position="312"/>
    </location>
</feature>
<feature type="transmembrane region" description="Helical" evidence="1">
    <location>
        <begin position="389"/>
        <end position="407"/>
    </location>
</feature>
<dbReference type="PANTHER" id="PTHR36178">
    <property type="entry name" value="SLR0625 PROTEIN"/>
    <property type="match status" value="1"/>
</dbReference>
<dbReference type="Pfam" id="PF03616">
    <property type="entry name" value="Glt_symporter"/>
    <property type="match status" value="1"/>
</dbReference>
<dbReference type="InterPro" id="IPR004445">
    <property type="entry name" value="GltS"/>
</dbReference>
<evidence type="ECO:0000313" key="2">
    <source>
        <dbReference type="EMBL" id="ERJ11516.1"/>
    </source>
</evidence>
<evidence type="ECO:0000313" key="3">
    <source>
        <dbReference type="Proteomes" id="UP000005707"/>
    </source>
</evidence>
<feature type="transmembrane region" description="Helical" evidence="1">
    <location>
        <begin position="125"/>
        <end position="145"/>
    </location>
</feature>
<evidence type="ECO:0000256" key="1">
    <source>
        <dbReference type="SAM" id="Phobius"/>
    </source>
</evidence>
<keyword evidence="1" id="KW-0472">Membrane</keyword>
<feature type="transmembrane region" description="Helical" evidence="1">
    <location>
        <begin position="358"/>
        <end position="377"/>
    </location>
</feature>